<evidence type="ECO:0000313" key="6">
    <source>
        <dbReference type="Proteomes" id="UP001519363"/>
    </source>
</evidence>
<gene>
    <name evidence="5" type="ORF">JOF53_000665</name>
</gene>
<feature type="chain" id="PRO_5045284868" description="Peptidase S1 domain-containing protein" evidence="3">
    <location>
        <begin position="27"/>
        <end position="555"/>
    </location>
</feature>
<organism evidence="5 6">
    <name type="scientific">Crossiella equi</name>
    <dbReference type="NCBI Taxonomy" id="130796"/>
    <lineage>
        <taxon>Bacteria</taxon>
        <taxon>Bacillati</taxon>
        <taxon>Actinomycetota</taxon>
        <taxon>Actinomycetes</taxon>
        <taxon>Pseudonocardiales</taxon>
        <taxon>Pseudonocardiaceae</taxon>
        <taxon>Crossiella</taxon>
    </lineage>
</organism>
<evidence type="ECO:0000259" key="4">
    <source>
        <dbReference type="PROSITE" id="PS50240"/>
    </source>
</evidence>
<dbReference type="SUPFAM" id="SSF89372">
    <property type="entry name" value="Fucose-specific lectin"/>
    <property type="match status" value="2"/>
</dbReference>
<dbReference type="Gene3D" id="2.40.10.10">
    <property type="entry name" value="Trypsin-like serine proteases"/>
    <property type="match status" value="2"/>
</dbReference>
<feature type="domain" description="Peptidase S1" evidence="4">
    <location>
        <begin position="26"/>
        <end position="244"/>
    </location>
</feature>
<evidence type="ECO:0000313" key="5">
    <source>
        <dbReference type="EMBL" id="MBP2471793.1"/>
    </source>
</evidence>
<accession>A0ABS5A5C1</accession>
<dbReference type="Gene3D" id="2.120.10.70">
    <property type="entry name" value="Fucose-specific lectin"/>
    <property type="match status" value="2"/>
</dbReference>
<dbReference type="EMBL" id="JAGIOO010000001">
    <property type="protein sequence ID" value="MBP2471793.1"/>
    <property type="molecule type" value="Genomic_DNA"/>
</dbReference>
<dbReference type="SMART" id="SM00020">
    <property type="entry name" value="Tryp_SPc"/>
    <property type="match status" value="1"/>
</dbReference>
<feature type="signal peptide" evidence="3">
    <location>
        <begin position="1"/>
        <end position="26"/>
    </location>
</feature>
<dbReference type="SUPFAM" id="SSF50494">
    <property type="entry name" value="Trypsin-like serine proteases"/>
    <property type="match status" value="1"/>
</dbReference>
<dbReference type="InterPro" id="IPR043504">
    <property type="entry name" value="Peptidase_S1_PA_chymotrypsin"/>
</dbReference>
<dbReference type="InterPro" id="IPR001314">
    <property type="entry name" value="Peptidase_S1A"/>
</dbReference>
<keyword evidence="6" id="KW-1185">Reference proteome</keyword>
<dbReference type="Proteomes" id="UP001519363">
    <property type="component" value="Unassembled WGS sequence"/>
</dbReference>
<name>A0ABS5A5C1_9PSEU</name>
<reference evidence="5 6" key="1">
    <citation type="submission" date="2021-03" db="EMBL/GenBank/DDBJ databases">
        <title>Sequencing the genomes of 1000 actinobacteria strains.</title>
        <authorList>
            <person name="Klenk H.-P."/>
        </authorList>
    </citation>
    <scope>NUCLEOTIDE SEQUENCE [LARGE SCALE GENOMIC DNA]</scope>
    <source>
        <strain evidence="5 6">DSM 44580</strain>
    </source>
</reference>
<dbReference type="InterPro" id="IPR007132">
    <property type="entry name" value="DUF346"/>
</dbReference>
<evidence type="ECO:0000256" key="3">
    <source>
        <dbReference type="SAM" id="SignalP"/>
    </source>
</evidence>
<comment type="similarity">
    <text evidence="1">Belongs to the peptidase S1 family.</text>
</comment>
<dbReference type="Pfam" id="PF00089">
    <property type="entry name" value="Trypsin"/>
    <property type="match status" value="1"/>
</dbReference>
<dbReference type="PANTHER" id="PTHR24276">
    <property type="entry name" value="POLYSERASE-RELATED"/>
    <property type="match status" value="1"/>
</dbReference>
<dbReference type="RefSeq" id="WP_086783187.1">
    <property type="nucleotide sequence ID" value="NZ_JAGIOO010000001.1"/>
</dbReference>
<dbReference type="InterPro" id="IPR058502">
    <property type="entry name" value="PLL-like_beta-prop"/>
</dbReference>
<sequence length="555" mass="59319">MSVKRTPVRAAALVAAALFAATPAHAVSGAPVPDGGHRFTVKLDTGDGARACSGALVDPQWVLTAASCFQFEPGQTPRPGPPGKPARATVGRTALSQATGQVLPVAYLLPRTDRNVVLAKLAHRVLDVPTVPIGSAPVVGEKLIVAGFGRTATEWTPDRLHAAPFTVSAVAATTTDLTGDGANTAVCRGDSGGPAIRERDGRAELVAVHHTSWQRGCLGETEQRNLAVESRVDDLAGWVRDSIAADDPDPGPGTGPAAVAVGDQLNFFGRGTDNQLYRWWYAPGQPTQRESLGTDVAGKPAAVLFGGQLNVFARGADGSLRRWRHDGTRFHHDIWGQGLAGDPTVLVYRGELTVFARGADGALRHWWFDGQLRQDTWGTGLAGDPAATQYGEELTVFARGADGALRHWWFNGQLHQDTWGTGVLGNPAVLVHRDELTVFARGTDGSLQHWWFDGRQHRDSWGLGISGNPAAVVFGEHLTVFARGSDNSLQHWWFDGQVRRDSWGAGVTATPAVTVYRGQELTVFARGDGGSLEHWWFVAGGPSHRRDSWGGGLQD</sequence>
<evidence type="ECO:0000256" key="2">
    <source>
        <dbReference type="ARBA" id="ARBA00023157"/>
    </source>
</evidence>
<comment type="caution">
    <text evidence="5">The sequence shown here is derived from an EMBL/GenBank/DDBJ whole genome shotgun (WGS) entry which is preliminary data.</text>
</comment>
<dbReference type="Pfam" id="PF03984">
    <property type="entry name" value="DUF346"/>
    <property type="match status" value="2"/>
</dbReference>
<proteinExistence type="inferred from homology"/>
<dbReference type="PANTHER" id="PTHR24276:SF98">
    <property type="entry name" value="FI18310P1-RELATED"/>
    <property type="match status" value="1"/>
</dbReference>
<dbReference type="PROSITE" id="PS50240">
    <property type="entry name" value="TRYPSIN_DOM"/>
    <property type="match status" value="1"/>
</dbReference>
<dbReference type="PRINTS" id="PR00722">
    <property type="entry name" value="CHYMOTRYPSIN"/>
</dbReference>
<keyword evidence="3" id="KW-0732">Signal</keyword>
<keyword evidence="2" id="KW-1015">Disulfide bond</keyword>
<dbReference type="InterPro" id="IPR050430">
    <property type="entry name" value="Peptidase_S1"/>
</dbReference>
<dbReference type="InterPro" id="IPR001254">
    <property type="entry name" value="Trypsin_dom"/>
</dbReference>
<dbReference type="Pfam" id="PF26607">
    <property type="entry name" value="DUF8189"/>
    <property type="match status" value="1"/>
</dbReference>
<evidence type="ECO:0000256" key="1">
    <source>
        <dbReference type="ARBA" id="ARBA00007664"/>
    </source>
</evidence>
<dbReference type="InterPro" id="IPR009003">
    <property type="entry name" value="Peptidase_S1_PA"/>
</dbReference>
<protein>
    <recommendedName>
        <fullName evidence="4">Peptidase S1 domain-containing protein</fullName>
    </recommendedName>
</protein>